<accession>X1TD15</accession>
<evidence type="ECO:0000313" key="1">
    <source>
        <dbReference type="EMBL" id="GAI77924.1"/>
    </source>
</evidence>
<dbReference type="AlphaFoldDB" id="X1TD15"/>
<comment type="caution">
    <text evidence="1">The sequence shown here is derived from an EMBL/GenBank/DDBJ whole genome shotgun (WGS) entry which is preliminary data.</text>
</comment>
<proteinExistence type="predicted"/>
<name>X1TD15_9ZZZZ</name>
<reference evidence="1" key="1">
    <citation type="journal article" date="2014" name="Front. Microbiol.">
        <title>High frequency of phylogenetically diverse reductive dehalogenase-homologous genes in deep subseafloor sedimentary metagenomes.</title>
        <authorList>
            <person name="Kawai M."/>
            <person name="Futagami T."/>
            <person name="Toyoda A."/>
            <person name="Takaki Y."/>
            <person name="Nishi S."/>
            <person name="Hori S."/>
            <person name="Arai W."/>
            <person name="Tsubouchi T."/>
            <person name="Morono Y."/>
            <person name="Uchiyama I."/>
            <person name="Ito T."/>
            <person name="Fujiyama A."/>
            <person name="Inagaki F."/>
            <person name="Takami H."/>
        </authorList>
    </citation>
    <scope>NUCLEOTIDE SEQUENCE</scope>
    <source>
        <strain evidence="1">Expedition CK06-06</strain>
    </source>
</reference>
<sequence length="64" mass="7210">MVDKLNKKWKFLLTGLIHQKAQKLLESNAEFILSPNGSSSAEISDLMRQQQSDALIVRAGKINR</sequence>
<feature type="non-terminal residue" evidence="1">
    <location>
        <position position="64"/>
    </location>
</feature>
<gene>
    <name evidence="1" type="ORF">S12H4_18649</name>
</gene>
<protein>
    <submittedName>
        <fullName evidence="1">Uncharacterized protein</fullName>
    </submittedName>
</protein>
<dbReference type="EMBL" id="BARW01009237">
    <property type="protein sequence ID" value="GAI77924.1"/>
    <property type="molecule type" value="Genomic_DNA"/>
</dbReference>
<organism evidence="1">
    <name type="scientific">marine sediment metagenome</name>
    <dbReference type="NCBI Taxonomy" id="412755"/>
    <lineage>
        <taxon>unclassified sequences</taxon>
        <taxon>metagenomes</taxon>
        <taxon>ecological metagenomes</taxon>
    </lineage>
</organism>